<keyword evidence="4" id="KW-1185">Reference proteome</keyword>
<evidence type="ECO:0000256" key="2">
    <source>
        <dbReference type="RuleBase" id="RU000363"/>
    </source>
</evidence>
<dbReference type="FunFam" id="3.40.50.720:FF:000084">
    <property type="entry name" value="Short-chain dehydrogenase reductase"/>
    <property type="match status" value="1"/>
</dbReference>
<dbReference type="InterPro" id="IPR036291">
    <property type="entry name" value="NAD(P)-bd_dom_sf"/>
</dbReference>
<dbReference type="InterPro" id="IPR002347">
    <property type="entry name" value="SDR_fam"/>
</dbReference>
<dbReference type="RefSeq" id="WP_067757001.1">
    <property type="nucleotide sequence ID" value="NZ_CP015772.1"/>
</dbReference>
<evidence type="ECO:0008006" key="5">
    <source>
        <dbReference type="Google" id="ProtNLM"/>
    </source>
</evidence>
<evidence type="ECO:0000313" key="3">
    <source>
        <dbReference type="EMBL" id="ANH81868.1"/>
    </source>
</evidence>
<dbReference type="PRINTS" id="PR00080">
    <property type="entry name" value="SDRFAMILY"/>
</dbReference>
<reference evidence="3 4" key="1">
    <citation type="submission" date="2016-05" db="EMBL/GenBank/DDBJ databases">
        <title>Niabella ginsenosidivorans BS26 whole genome sequencing.</title>
        <authorList>
            <person name="Im W.T."/>
            <person name="Siddiqi M.Z."/>
        </authorList>
    </citation>
    <scope>NUCLEOTIDE SEQUENCE [LARGE SCALE GENOMIC DNA]</scope>
    <source>
        <strain evidence="3 4">BS26</strain>
    </source>
</reference>
<protein>
    <recommendedName>
        <fullName evidence="5">Short-chain dehydrogenase</fullName>
    </recommendedName>
</protein>
<dbReference type="STRING" id="1176587.A8C56_13590"/>
<dbReference type="InterPro" id="IPR050259">
    <property type="entry name" value="SDR"/>
</dbReference>
<dbReference type="CDD" id="cd05233">
    <property type="entry name" value="SDR_c"/>
    <property type="match status" value="1"/>
</dbReference>
<dbReference type="SUPFAM" id="SSF51735">
    <property type="entry name" value="NAD(P)-binding Rossmann-fold domains"/>
    <property type="match status" value="1"/>
</dbReference>
<dbReference type="PRINTS" id="PR00081">
    <property type="entry name" value="GDHRDH"/>
</dbReference>
<dbReference type="PROSITE" id="PS00061">
    <property type="entry name" value="ADH_SHORT"/>
    <property type="match status" value="1"/>
</dbReference>
<gene>
    <name evidence="3" type="ORF">A8C56_13590</name>
</gene>
<dbReference type="Pfam" id="PF00106">
    <property type="entry name" value="adh_short"/>
    <property type="match status" value="1"/>
</dbReference>
<dbReference type="GO" id="GO:0032787">
    <property type="term" value="P:monocarboxylic acid metabolic process"/>
    <property type="evidence" value="ECO:0007669"/>
    <property type="project" value="UniProtKB-ARBA"/>
</dbReference>
<sequence>MDKKRQAAVITGAARGMGRAFSVALAKEGIDVYGIDILEKLSPVAEYEKSTEDDFLETKKLVEEEGTNFYYSQGDIRNVEELEKIAAEIKEKFGTIDILIANAALQAFSPFIESSQQHWDDIVDTNIKGTVNTLKTFLPLMIPNKKGKVVIISSTQGMRGMWHGSAYSATKWGLVGLAKSLALEMGEYNINVNVVVPGLVDTKLTRNQKRWQVAMGRRYENKQVSEDEVAAHLAKSDALGLPWLKAEDVAPAVAFLTSSAADKITGAVYDVAGGTSPVYTS</sequence>
<proteinExistence type="inferred from homology"/>
<dbReference type="OrthoDB" id="597477at2"/>
<organism evidence="3 4">
    <name type="scientific">Niabella ginsenosidivorans</name>
    <dbReference type="NCBI Taxonomy" id="1176587"/>
    <lineage>
        <taxon>Bacteria</taxon>
        <taxon>Pseudomonadati</taxon>
        <taxon>Bacteroidota</taxon>
        <taxon>Chitinophagia</taxon>
        <taxon>Chitinophagales</taxon>
        <taxon>Chitinophagaceae</taxon>
        <taxon>Niabella</taxon>
    </lineage>
</organism>
<dbReference type="Gene3D" id="3.40.50.720">
    <property type="entry name" value="NAD(P)-binding Rossmann-like Domain"/>
    <property type="match status" value="1"/>
</dbReference>
<accession>A0A1A9I2H8</accession>
<dbReference type="AlphaFoldDB" id="A0A1A9I2H8"/>
<dbReference type="PANTHER" id="PTHR42879:SF2">
    <property type="entry name" value="3-OXOACYL-[ACYL-CARRIER-PROTEIN] REDUCTASE FABG"/>
    <property type="match status" value="1"/>
</dbReference>
<dbReference type="Proteomes" id="UP000077667">
    <property type="component" value="Chromosome"/>
</dbReference>
<evidence type="ECO:0000256" key="1">
    <source>
        <dbReference type="ARBA" id="ARBA00006484"/>
    </source>
</evidence>
<comment type="similarity">
    <text evidence="1 2">Belongs to the short-chain dehydrogenases/reductases (SDR) family.</text>
</comment>
<dbReference type="PANTHER" id="PTHR42879">
    <property type="entry name" value="3-OXOACYL-(ACYL-CARRIER-PROTEIN) REDUCTASE"/>
    <property type="match status" value="1"/>
</dbReference>
<dbReference type="KEGG" id="nia:A8C56_13590"/>
<dbReference type="EMBL" id="CP015772">
    <property type="protein sequence ID" value="ANH81868.1"/>
    <property type="molecule type" value="Genomic_DNA"/>
</dbReference>
<dbReference type="InterPro" id="IPR020904">
    <property type="entry name" value="Sc_DH/Rdtase_CS"/>
</dbReference>
<evidence type="ECO:0000313" key="4">
    <source>
        <dbReference type="Proteomes" id="UP000077667"/>
    </source>
</evidence>
<name>A0A1A9I2H8_9BACT</name>